<evidence type="ECO:0000256" key="2">
    <source>
        <dbReference type="SAM" id="MobiDB-lite"/>
    </source>
</evidence>
<protein>
    <recommendedName>
        <fullName evidence="3">Amidase domain-containing protein</fullName>
    </recommendedName>
</protein>
<gene>
    <name evidence="4" type="ORF">EKO27_g1213</name>
</gene>
<feature type="domain" description="Amidase" evidence="3">
    <location>
        <begin position="95"/>
        <end position="384"/>
    </location>
</feature>
<dbReference type="AlphaFoldDB" id="A0A439DHQ2"/>
<dbReference type="Gene3D" id="3.90.1300.10">
    <property type="entry name" value="Amidase signature (AS) domain"/>
    <property type="match status" value="1"/>
</dbReference>
<dbReference type="InterPro" id="IPR023631">
    <property type="entry name" value="Amidase_dom"/>
</dbReference>
<dbReference type="InterPro" id="IPR036928">
    <property type="entry name" value="AS_sf"/>
</dbReference>
<feature type="domain" description="Amidase" evidence="3">
    <location>
        <begin position="28"/>
        <end position="89"/>
    </location>
</feature>
<feature type="coiled-coil region" evidence="1">
    <location>
        <begin position="575"/>
        <end position="609"/>
    </location>
</feature>
<dbReference type="InterPro" id="IPR007344">
    <property type="entry name" value="GrpB/CoaE"/>
</dbReference>
<dbReference type="Pfam" id="PF01425">
    <property type="entry name" value="Amidase"/>
    <property type="match status" value="2"/>
</dbReference>
<name>A0A439DHQ2_9PEZI</name>
<feature type="region of interest" description="Disordered" evidence="2">
    <location>
        <begin position="88"/>
        <end position="118"/>
    </location>
</feature>
<evidence type="ECO:0000256" key="1">
    <source>
        <dbReference type="SAM" id="Coils"/>
    </source>
</evidence>
<comment type="caution">
    <text evidence="4">The sequence shown here is derived from an EMBL/GenBank/DDBJ whole genome shotgun (WGS) entry which is preliminary data.</text>
</comment>
<accession>A0A439DHQ2</accession>
<dbReference type="SUPFAM" id="SSF81301">
    <property type="entry name" value="Nucleotidyltransferase"/>
    <property type="match status" value="1"/>
</dbReference>
<evidence type="ECO:0000259" key="3">
    <source>
        <dbReference type="Pfam" id="PF01425"/>
    </source>
</evidence>
<reference evidence="4 5" key="1">
    <citation type="submission" date="2018-12" db="EMBL/GenBank/DDBJ databases">
        <title>Draft genome sequence of Xylaria grammica IHI A82.</title>
        <authorList>
            <person name="Buettner E."/>
            <person name="Kellner H."/>
        </authorList>
    </citation>
    <scope>NUCLEOTIDE SEQUENCE [LARGE SCALE GENOMIC DNA]</scope>
    <source>
        <strain evidence="4 5">IHI A82</strain>
    </source>
</reference>
<evidence type="ECO:0000313" key="5">
    <source>
        <dbReference type="Proteomes" id="UP000286045"/>
    </source>
</evidence>
<dbReference type="STRING" id="363999.A0A439DHQ2"/>
<sequence>MEPHRLTATQALSSIKDGSLTVEQYAQSLVSHIQKRDPTVQAWEYFDSEHVLQEAKRLDGVPLQERGELHGLPIAVKDIIYTKGKTTTTEFASTQGGPKTHNPHDPKRTPGGSSSGSAAAVADFQAPIGLGSQTGGSTIRPGSFNGIYSFKPTWNAISREGQKIYSATLDTIGFFARCVEDLELMANLFGLEDDDTPGDGFTVKGAKFAIVKTVVWPEAGPGTKLALETATRLLRNHGAEVEEIDLPAEFDRGPEWHRALLYGEGRVTFLPEHRLAKEKLSPFLAGHVENVNGISRAAQLEAYDGIAALRPKIDKIAKEYAAILTPSVIDEAPVGLESTGSPAFNVMWTALHTPVVNIPGFRGANDMPIGLSLIAPRYQDRRLLMVSKAVGAIFEPEGGWNVPKYVEMLKLNCERKWTSSKLRFLTESWTMAAAHEVTTMLEVDEKDIEIIAMRPQKPIKIVEYRPEWPAMFAEVEKRIRQALGDRAVTIQHVGSTSVPGLAAKDVIDVDLAVADPADEESYVPGLQAAGFVFLFREPTWYQHRFFHLEEPYTNLHVFGSDSSEMVRHRLFRDWLREHEDDRERYAAVKREAAEAAAAAGENVQQYNNRKESGLRDILQRIFEAHGFSNPSA</sequence>
<dbReference type="Proteomes" id="UP000286045">
    <property type="component" value="Unassembled WGS sequence"/>
</dbReference>
<organism evidence="4 5">
    <name type="scientific">Xylaria grammica</name>
    <dbReference type="NCBI Taxonomy" id="363999"/>
    <lineage>
        <taxon>Eukaryota</taxon>
        <taxon>Fungi</taxon>
        <taxon>Dikarya</taxon>
        <taxon>Ascomycota</taxon>
        <taxon>Pezizomycotina</taxon>
        <taxon>Sordariomycetes</taxon>
        <taxon>Xylariomycetidae</taxon>
        <taxon>Xylariales</taxon>
        <taxon>Xylariaceae</taxon>
        <taxon>Xylaria</taxon>
    </lineage>
</organism>
<keyword evidence="5" id="KW-1185">Reference proteome</keyword>
<proteinExistence type="predicted"/>
<feature type="compositionally biased region" description="Polar residues" evidence="2">
    <location>
        <begin position="88"/>
        <end position="97"/>
    </location>
</feature>
<dbReference type="PANTHER" id="PTHR42678:SF2">
    <property type="entry name" value="AMIDASE FAMILY PROTEIN (AFU_ORTHOLOGUE AFUA_6G14410)"/>
    <property type="match status" value="1"/>
</dbReference>
<dbReference type="SUPFAM" id="SSF75304">
    <property type="entry name" value="Amidase signature (AS) enzymes"/>
    <property type="match status" value="1"/>
</dbReference>
<dbReference type="Pfam" id="PF04229">
    <property type="entry name" value="GrpB"/>
    <property type="match status" value="1"/>
</dbReference>
<evidence type="ECO:0000313" key="4">
    <source>
        <dbReference type="EMBL" id="RWA13933.1"/>
    </source>
</evidence>
<dbReference type="EMBL" id="RYZI01000017">
    <property type="protein sequence ID" value="RWA13933.1"/>
    <property type="molecule type" value="Genomic_DNA"/>
</dbReference>
<dbReference type="PANTHER" id="PTHR42678">
    <property type="entry name" value="AMIDASE"/>
    <property type="match status" value="1"/>
</dbReference>
<dbReference type="Gene3D" id="3.30.460.10">
    <property type="entry name" value="Beta Polymerase, domain 2"/>
    <property type="match status" value="1"/>
</dbReference>
<keyword evidence="1" id="KW-0175">Coiled coil</keyword>
<dbReference type="InterPro" id="IPR043519">
    <property type="entry name" value="NT_sf"/>
</dbReference>